<dbReference type="PANTHER" id="PTHR37298">
    <property type="entry name" value="UPF0111 PROTEIN YKAA"/>
    <property type="match status" value="1"/>
</dbReference>
<dbReference type="InterPro" id="IPR038078">
    <property type="entry name" value="PhoU-like_sf"/>
</dbReference>
<reference evidence="2 3" key="1">
    <citation type="journal article" date="2018" name="J. Microbiol.">
        <title>Baekduia soli gen. nov., sp. nov., a novel bacterium isolated from the soil of Baekdu Mountain and proposal of a novel family name, Baekduiaceae fam. nov.</title>
        <authorList>
            <person name="An D.S."/>
            <person name="Siddiqi M.Z."/>
            <person name="Kim K.H."/>
            <person name="Yu H.S."/>
            <person name="Im W.T."/>
        </authorList>
    </citation>
    <scope>NUCLEOTIDE SEQUENCE [LARGE SCALE GENOMIC DNA]</scope>
    <source>
        <strain evidence="2 3">BR7-21</strain>
    </source>
</reference>
<dbReference type="RefSeq" id="WP_146921951.1">
    <property type="nucleotide sequence ID" value="NZ_CP042430.1"/>
</dbReference>
<comment type="similarity">
    <text evidence="1">Belongs to the UPF0111 family.</text>
</comment>
<dbReference type="AlphaFoldDB" id="A0A5B8U8Y1"/>
<dbReference type="OrthoDB" id="9797568at2"/>
<dbReference type="PANTHER" id="PTHR37298:SF1">
    <property type="entry name" value="UPF0111 PROTEIN YKAA"/>
    <property type="match status" value="1"/>
</dbReference>
<evidence type="ECO:0000256" key="1">
    <source>
        <dbReference type="ARBA" id="ARBA00008591"/>
    </source>
</evidence>
<evidence type="ECO:0000313" key="2">
    <source>
        <dbReference type="EMBL" id="QEC49586.1"/>
    </source>
</evidence>
<dbReference type="Gene3D" id="1.20.58.220">
    <property type="entry name" value="Phosphate transport system protein phou homolog 2, domain 2"/>
    <property type="match status" value="1"/>
</dbReference>
<accession>A0A5B8U8Y1</accession>
<sequence>MARLSQVFAPRDREFFDLFEEAGGNMARAADLLDQMLSAWPDRKELSRDILVCEQEGDRITHDIIHRLHQTFVTPIDREDILELASALDDVIDYTEEVADYLGLYRIEAPMEQAQRLAHILVQATRQLAEALPRMRGFQDLSHYTVEVNRLENDGDRVTREAMASLFEGGIDPMVVIRWKDIYERLEQAIDACEHVANVLEGIVIKNS</sequence>
<dbReference type="EMBL" id="CP042430">
    <property type="protein sequence ID" value="QEC49586.1"/>
    <property type="molecule type" value="Genomic_DNA"/>
</dbReference>
<name>A0A5B8U8Y1_9ACTN</name>
<gene>
    <name evidence="2" type="ORF">FSW04_19770</name>
</gene>
<dbReference type="KEGG" id="bsol:FSW04_19770"/>
<organism evidence="2 3">
    <name type="scientific">Baekduia soli</name>
    <dbReference type="NCBI Taxonomy" id="496014"/>
    <lineage>
        <taxon>Bacteria</taxon>
        <taxon>Bacillati</taxon>
        <taxon>Actinomycetota</taxon>
        <taxon>Thermoleophilia</taxon>
        <taxon>Solirubrobacterales</taxon>
        <taxon>Baekduiaceae</taxon>
        <taxon>Baekduia</taxon>
    </lineage>
</organism>
<keyword evidence="3" id="KW-1185">Reference proteome</keyword>
<evidence type="ECO:0000313" key="3">
    <source>
        <dbReference type="Proteomes" id="UP000321805"/>
    </source>
</evidence>
<dbReference type="Proteomes" id="UP000321805">
    <property type="component" value="Chromosome"/>
</dbReference>
<protein>
    <submittedName>
        <fullName evidence="2">DUF47 domain-containing protein</fullName>
    </submittedName>
</protein>
<dbReference type="InterPro" id="IPR052912">
    <property type="entry name" value="UPF0111_domain"/>
</dbReference>
<dbReference type="Pfam" id="PF01865">
    <property type="entry name" value="PhoU_div"/>
    <property type="match status" value="1"/>
</dbReference>
<proteinExistence type="inferred from homology"/>
<dbReference type="InterPro" id="IPR018445">
    <property type="entry name" value="Put_Phosphate_transp_reg"/>
</dbReference>